<sequence>MTENNKRLTILSDAERFALYGLPDFDDGQRQQYLSFSECELGLVMSRQSLHAQVHCALQIGYFKAKYAFFSFFWEETEEDCAFILTRYFHGQAFAPQPVTEYEHYVQRTAILGLFDYRPWSAEFLLLLAERAAQVVHRDVTPGFIVAELVAFLHEQKIVRPGHTTLQTLISDTLTTERNRLSDLLDNLLDEPAKEALQQLLVHDDTLLGLAALKQDAKDFGYRQMVSERKKRTLLEPLYQTAKAMLPILSISRQNLNYYASLANFYTIYDLRRLRPKQTYLYLLCFAWQRYRQLTDNLMDAMDYHMKQLEDETKIRAKKRFFLLQSTRRQESPGVGRLLLMYVDDNLADTTPFGSIRESAFTIMPKDELRLTGQRLCGAPVNKLELRWQIVEELAERARHHLRSLYVTLNFSSTVPDNPWLVALGWMKGVFSKQQRLAQRPLSECPAATIPKRLRPYLLEFDVKGNASGVRADRYEFWVYRQIRKRCKSGEVYLDDSVQHRCLSDELVSLEEKAAALGQLDIPWLRQPIETQINALTEELHRLWLAFDKDLRQGKLKNLEYDSQTKTLVWRRPKVGDDEAKQDAFYGKLSFRDIADVLRFVNEQCHFLSALTPLQPRYAKQVADTDSLMAVIMAQAMNHGNLTMAQTSDIPYHVLDATYLQYLRLASLQAANDVISNATADLAIFPHYSFGLEALYGSVDGQKFGVERPTVKARFSRKYFGRGKGVVAYTLLCNHVPLQGWLIGAHELEGHHVFDLWYHNTSDIVPTVITGDMHSINKANFAILHCFGLRFEPRLTRLHEQIQQIYCAGDPARYEKFLIQPTGQIDLQAVINEKSNIDQIVATLGLKEMSQGTLIRKLCTYTQPNPTRYALFEFDKLIRSTYTLRYARDPQLQRNIHRSQNRIESYHQMRSAIAQVGGKKELTGRTDIEVEISNQCARLVANAIIYYNSAILSRLLAKYGANPSHRVLSLIKKISPVAWRHIHMGGHYTFRGEGKAVDLDALVADLLLE</sequence>
<gene>
    <name evidence="7" type="ORF">HJG40_01020</name>
</gene>
<evidence type="ECO:0000259" key="5">
    <source>
        <dbReference type="Pfam" id="PF01526"/>
    </source>
</evidence>
<evidence type="ECO:0000256" key="2">
    <source>
        <dbReference type="ARBA" id="ARBA00022578"/>
    </source>
</evidence>
<dbReference type="InterPro" id="IPR025296">
    <property type="entry name" value="DUF4158"/>
</dbReference>
<dbReference type="InterPro" id="IPR047653">
    <property type="entry name" value="Tn3-like_transpos"/>
</dbReference>
<evidence type="ECO:0000256" key="4">
    <source>
        <dbReference type="ARBA" id="ARBA00023172"/>
    </source>
</evidence>
<feature type="domain" description="Tn3 transposase DDE" evidence="5">
    <location>
        <begin position="596"/>
        <end position="988"/>
    </location>
</feature>
<dbReference type="EMBL" id="JABELD010000004">
    <property type="protein sequence ID" value="MBU2737417.1"/>
    <property type="molecule type" value="Genomic_DNA"/>
</dbReference>
<protein>
    <submittedName>
        <fullName evidence="7">Tn3 family transposase</fullName>
    </submittedName>
</protein>
<accession>A0ABS5ZMM2</accession>
<dbReference type="InterPro" id="IPR002513">
    <property type="entry name" value="Tn3_Tnp_DDE_dom"/>
</dbReference>
<organism evidence="7 8">
    <name type="scientific">Acidithiobacillus concretivorus</name>
    <dbReference type="NCBI Taxonomy" id="3063952"/>
    <lineage>
        <taxon>Bacteria</taxon>
        <taxon>Pseudomonadati</taxon>
        <taxon>Pseudomonadota</taxon>
        <taxon>Acidithiobacillia</taxon>
        <taxon>Acidithiobacillales</taxon>
        <taxon>Acidithiobacillaceae</taxon>
        <taxon>Acidithiobacillus</taxon>
    </lineage>
</organism>
<comment type="similarity">
    <text evidence="1">Belongs to the transposase 7 family.</text>
</comment>
<name>A0ABS5ZMM2_9PROT</name>
<evidence type="ECO:0000256" key="1">
    <source>
        <dbReference type="ARBA" id="ARBA00009402"/>
    </source>
</evidence>
<reference evidence="7 8" key="1">
    <citation type="journal article" date="2021" name="ISME J.">
        <title>Genomic evolution of the class Acidithiobacillia: deep-branching Proteobacteria living in extreme acidic conditions.</title>
        <authorList>
            <person name="Moya-Beltran A."/>
            <person name="Beard S."/>
            <person name="Rojas-Villalobos C."/>
            <person name="Issotta F."/>
            <person name="Gallardo Y."/>
            <person name="Ulloa R."/>
            <person name="Giaveno A."/>
            <person name="Degli Esposti M."/>
            <person name="Johnson D.B."/>
            <person name="Quatrini R."/>
        </authorList>
    </citation>
    <scope>NUCLEOTIDE SEQUENCE [LARGE SCALE GENOMIC DNA]</scope>
    <source>
        <strain evidence="7 8">ATCC 19703</strain>
    </source>
</reference>
<dbReference type="NCBIfam" id="NF033527">
    <property type="entry name" value="transpos_Tn3"/>
    <property type="match status" value="1"/>
</dbReference>
<evidence type="ECO:0000259" key="6">
    <source>
        <dbReference type="Pfam" id="PF13700"/>
    </source>
</evidence>
<dbReference type="Proteomes" id="UP001197028">
    <property type="component" value="Unassembled WGS sequence"/>
</dbReference>
<proteinExistence type="inferred from homology"/>
<comment type="caution">
    <text evidence="7">The sequence shown here is derived from an EMBL/GenBank/DDBJ whole genome shotgun (WGS) entry which is preliminary data.</text>
</comment>
<evidence type="ECO:0000313" key="8">
    <source>
        <dbReference type="Proteomes" id="UP001197028"/>
    </source>
</evidence>
<dbReference type="Pfam" id="PF13700">
    <property type="entry name" value="DUF4158"/>
    <property type="match status" value="1"/>
</dbReference>
<dbReference type="RefSeq" id="WP_031575371.1">
    <property type="nucleotide sequence ID" value="NZ_JABELD010000004.1"/>
</dbReference>
<evidence type="ECO:0000256" key="3">
    <source>
        <dbReference type="ARBA" id="ARBA00023125"/>
    </source>
</evidence>
<keyword evidence="8" id="KW-1185">Reference proteome</keyword>
<dbReference type="Pfam" id="PF01526">
    <property type="entry name" value="DDE_Tnp_Tn3"/>
    <property type="match status" value="1"/>
</dbReference>
<keyword evidence="3" id="KW-0238">DNA-binding</keyword>
<keyword evidence="2" id="KW-0815">Transposition</keyword>
<evidence type="ECO:0000313" key="7">
    <source>
        <dbReference type="EMBL" id="MBU2737417.1"/>
    </source>
</evidence>
<feature type="domain" description="DUF4158" evidence="6">
    <location>
        <begin position="10"/>
        <end position="171"/>
    </location>
</feature>
<keyword evidence="4" id="KW-0233">DNA recombination</keyword>